<protein>
    <submittedName>
        <fullName evidence="7">Uncharacterized protein</fullName>
    </submittedName>
</protein>
<evidence type="ECO:0000313" key="7">
    <source>
        <dbReference type="EMBL" id="KAG2431460.1"/>
    </source>
</evidence>
<evidence type="ECO:0000256" key="1">
    <source>
        <dbReference type="ARBA" id="ARBA00004606"/>
    </source>
</evidence>
<dbReference type="PANTHER" id="PTHR23033">
    <property type="entry name" value="BETA1,3-GALACTOSYLTRANSFERASE"/>
    <property type="match status" value="1"/>
</dbReference>
<evidence type="ECO:0000256" key="5">
    <source>
        <dbReference type="ARBA" id="ARBA00022989"/>
    </source>
</evidence>
<dbReference type="Gene3D" id="3.90.550.50">
    <property type="match status" value="1"/>
</dbReference>
<keyword evidence="5" id="KW-1133">Transmembrane helix</keyword>
<sequence>MRAVFVTDTPLEKVPLHLVASSLRHRELLAYYPSYKVMPNGKRNHYQDGDRRAAMAPFLGFAMLTDPNLLAPYTRHPAALLSMGDGAGGGGGGHGRHAGGILQAAMVGGAGAGAGLGSTGAGSGTASGIAAAADAAAAASAAASAAAAAAAAAAAVAAAAVAGRDVGANSTVAAAAATATGASDAGSGDPFKWMLFGDDDTIFWMRGIKALLRDLDPQQPLLLTDNHFRGSDCPSQYAGACRACTAPGVTGPGSGRPTEECKCTVEALCGRNHGHNVSACVHLWEGVVPFGGAGFIFSIGFLKQLAAHSNGGGFRVFEGCVHHPANGSIMGWPEGGDAILSRCLWRMGFPVSVPPTDSPLGTKRFGETLTLQRLYAAAATLSNNSLPENAVAQWTHGATVHLSVRDFKSYWDAAAAAKMFIAIYDMVAERLWPTKPRNGG</sequence>
<comment type="similarity">
    <text evidence="2">Belongs to the glycosyltransferase 31 family. Beta3-Gal-T subfamily.</text>
</comment>
<proteinExistence type="inferred from homology"/>
<dbReference type="GO" id="GO:0016020">
    <property type="term" value="C:membrane"/>
    <property type="evidence" value="ECO:0007669"/>
    <property type="project" value="UniProtKB-SubCell"/>
</dbReference>
<evidence type="ECO:0000256" key="6">
    <source>
        <dbReference type="ARBA" id="ARBA00023136"/>
    </source>
</evidence>
<comment type="caution">
    <text evidence="7">The sequence shown here is derived from an EMBL/GenBank/DDBJ whole genome shotgun (WGS) entry which is preliminary data.</text>
</comment>
<comment type="subcellular location">
    <subcellularLocation>
        <location evidence="1">Membrane</location>
        <topology evidence="1">Single-pass type II membrane protein</topology>
    </subcellularLocation>
</comment>
<dbReference type="Proteomes" id="UP000650467">
    <property type="component" value="Unassembled WGS sequence"/>
</dbReference>
<dbReference type="PANTHER" id="PTHR23033:SF50">
    <property type="entry name" value="HEXOSYLTRANSFERASE"/>
    <property type="match status" value="1"/>
</dbReference>
<evidence type="ECO:0000256" key="4">
    <source>
        <dbReference type="ARBA" id="ARBA00022968"/>
    </source>
</evidence>
<keyword evidence="3" id="KW-0812">Transmembrane</keyword>
<keyword evidence="4" id="KW-0735">Signal-anchor</keyword>
<dbReference type="InterPro" id="IPR026050">
    <property type="entry name" value="C1GALT1/C1GALT1_chp1"/>
</dbReference>
<keyword evidence="8" id="KW-1185">Reference proteome</keyword>
<evidence type="ECO:0000313" key="8">
    <source>
        <dbReference type="Proteomes" id="UP000650467"/>
    </source>
</evidence>
<dbReference type="OrthoDB" id="10362805at2759"/>
<keyword evidence="6" id="KW-0472">Membrane</keyword>
<accession>A0A835T2U9</accession>
<name>A0A835T2U9_CHLIN</name>
<organism evidence="7 8">
    <name type="scientific">Chlamydomonas incerta</name>
    <dbReference type="NCBI Taxonomy" id="51695"/>
    <lineage>
        <taxon>Eukaryota</taxon>
        <taxon>Viridiplantae</taxon>
        <taxon>Chlorophyta</taxon>
        <taxon>core chlorophytes</taxon>
        <taxon>Chlorophyceae</taxon>
        <taxon>CS clade</taxon>
        <taxon>Chlamydomonadales</taxon>
        <taxon>Chlamydomonadaceae</taxon>
        <taxon>Chlamydomonas</taxon>
    </lineage>
</organism>
<evidence type="ECO:0000256" key="2">
    <source>
        <dbReference type="ARBA" id="ARBA00006462"/>
    </source>
</evidence>
<dbReference type="EMBL" id="JAEHOC010000024">
    <property type="protein sequence ID" value="KAG2431460.1"/>
    <property type="molecule type" value="Genomic_DNA"/>
</dbReference>
<gene>
    <name evidence="7" type="ORF">HXX76_009475</name>
</gene>
<dbReference type="AlphaFoldDB" id="A0A835T2U9"/>
<reference evidence="7" key="1">
    <citation type="journal article" date="2020" name="bioRxiv">
        <title>Comparative genomics of Chlamydomonas.</title>
        <authorList>
            <person name="Craig R.J."/>
            <person name="Hasan A.R."/>
            <person name="Ness R.W."/>
            <person name="Keightley P.D."/>
        </authorList>
    </citation>
    <scope>NUCLEOTIDE SEQUENCE</scope>
    <source>
        <strain evidence="7">SAG 7.73</strain>
    </source>
</reference>
<evidence type="ECO:0000256" key="3">
    <source>
        <dbReference type="ARBA" id="ARBA00022692"/>
    </source>
</evidence>